<dbReference type="STRING" id="551115.Aazo_0053"/>
<proteinExistence type="predicted"/>
<gene>
    <name evidence="1" type="ordered locus">Aazo_0053</name>
</gene>
<name>D7DVD2_NOSA0</name>
<protein>
    <submittedName>
        <fullName evidence="1">Uncharacterized protein</fullName>
    </submittedName>
</protein>
<sequence length="40" mass="4494">MTAFGYNVRENALESLNFSGLRPQVFFDLISSQIDSNSKP</sequence>
<dbReference type="EMBL" id="CP002059">
    <property type="protein sequence ID" value="ADI62707.1"/>
    <property type="molecule type" value="Genomic_DNA"/>
</dbReference>
<dbReference type="HOGENOM" id="CLU_3293263_0_0_3"/>
<accession>D7DVD2</accession>
<dbReference type="KEGG" id="naz:Aazo_0053"/>
<evidence type="ECO:0000313" key="2">
    <source>
        <dbReference type="Proteomes" id="UP000001511"/>
    </source>
</evidence>
<evidence type="ECO:0000313" key="1">
    <source>
        <dbReference type="EMBL" id="ADI62707.1"/>
    </source>
</evidence>
<dbReference type="Proteomes" id="UP000001511">
    <property type="component" value="Chromosome"/>
</dbReference>
<keyword evidence="2" id="KW-1185">Reference proteome</keyword>
<reference evidence="1 2" key="1">
    <citation type="journal article" date="2010" name="PLoS ONE">
        <title>Genome erosion in a nitrogen-fixing vertically transmitted endosymbiotic multicellular cyanobacterium.</title>
        <authorList>
            <person name="Ran L."/>
            <person name="Larsson J."/>
            <person name="Vigil-Stenman T."/>
            <person name="Nylander J.A."/>
            <person name="Ininbergs K."/>
            <person name="Zheng W.W."/>
            <person name="Lapidus A."/>
            <person name="Lowry S."/>
            <person name="Haselkorn R."/>
            <person name="Bergman B."/>
        </authorList>
    </citation>
    <scope>NUCLEOTIDE SEQUENCE [LARGE SCALE GENOMIC DNA]</scope>
    <source>
        <strain evidence="1 2">0708</strain>
    </source>
</reference>
<organism evidence="1 2">
    <name type="scientific">Nostoc azollae (strain 0708)</name>
    <name type="common">Anabaena azollae (strain 0708)</name>
    <dbReference type="NCBI Taxonomy" id="551115"/>
    <lineage>
        <taxon>Bacteria</taxon>
        <taxon>Bacillati</taxon>
        <taxon>Cyanobacteriota</taxon>
        <taxon>Cyanophyceae</taxon>
        <taxon>Nostocales</taxon>
        <taxon>Nostocaceae</taxon>
        <taxon>Trichormus</taxon>
    </lineage>
</organism>
<dbReference type="AlphaFoldDB" id="D7DVD2"/>